<reference evidence="3 4" key="1">
    <citation type="journal article" date="2013" name="PLoS ONE">
        <title>Genomic analysis of Melioribacter roseus, facultatively anaerobic organotrophic bacterium representing a novel deep lineage within Bacteriodetes/Chlorobi group.</title>
        <authorList>
            <person name="Kadnikov V.V."/>
            <person name="Mardanov A.V."/>
            <person name="Podosokorskaya O.A."/>
            <person name="Gavrilov S.N."/>
            <person name="Kublanov I.V."/>
            <person name="Beletsky A.V."/>
            <person name="Bonch-Osmolovskaya E.A."/>
            <person name="Ravin N.V."/>
        </authorList>
    </citation>
    <scope>NUCLEOTIDE SEQUENCE [LARGE SCALE GENOMIC DNA]</scope>
    <source>
        <strain evidence="4">JCM 17771 / P3M-2</strain>
    </source>
</reference>
<feature type="domain" description="DUF2231" evidence="2">
    <location>
        <begin position="3"/>
        <end position="145"/>
    </location>
</feature>
<dbReference type="STRING" id="1191523.MROS_1807"/>
<dbReference type="KEGG" id="mro:MROS_1807"/>
<dbReference type="InterPro" id="IPR019251">
    <property type="entry name" value="DUF2231_TM"/>
</dbReference>
<feature type="transmembrane region" description="Helical" evidence="1">
    <location>
        <begin position="38"/>
        <end position="56"/>
    </location>
</feature>
<evidence type="ECO:0000259" key="2">
    <source>
        <dbReference type="Pfam" id="PF09990"/>
    </source>
</evidence>
<dbReference type="Pfam" id="PF09990">
    <property type="entry name" value="DUF2231"/>
    <property type="match status" value="1"/>
</dbReference>
<dbReference type="RefSeq" id="WP_014856472.1">
    <property type="nucleotide sequence ID" value="NC_018178.1"/>
</dbReference>
<evidence type="ECO:0000256" key="1">
    <source>
        <dbReference type="SAM" id="Phobius"/>
    </source>
</evidence>
<dbReference type="Proteomes" id="UP000009011">
    <property type="component" value="Chromosome"/>
</dbReference>
<keyword evidence="1" id="KW-0812">Transmembrane</keyword>
<evidence type="ECO:0000313" key="3">
    <source>
        <dbReference type="EMBL" id="AFN75040.1"/>
    </source>
</evidence>
<name>I6Z7A4_MELRP</name>
<evidence type="ECO:0000313" key="4">
    <source>
        <dbReference type="Proteomes" id="UP000009011"/>
    </source>
</evidence>
<organism evidence="3 4">
    <name type="scientific">Melioribacter roseus (strain DSM 23840 / JCM 17771 / VKM B-2668 / P3M-2)</name>
    <dbReference type="NCBI Taxonomy" id="1191523"/>
    <lineage>
        <taxon>Bacteria</taxon>
        <taxon>Pseudomonadati</taxon>
        <taxon>Ignavibacteriota</taxon>
        <taxon>Ignavibacteria</taxon>
        <taxon>Ignavibacteriales</taxon>
        <taxon>Melioribacteraceae</taxon>
        <taxon>Melioribacter</taxon>
    </lineage>
</organism>
<dbReference type="EMBL" id="CP003557">
    <property type="protein sequence ID" value="AFN75040.1"/>
    <property type="molecule type" value="Genomic_DNA"/>
</dbReference>
<gene>
    <name evidence="3" type="ordered locus">MROS_1807</name>
</gene>
<proteinExistence type="predicted"/>
<dbReference type="eggNOG" id="COG4244">
    <property type="taxonomic scope" value="Bacteria"/>
</dbReference>
<keyword evidence="1" id="KW-0472">Membrane</keyword>
<dbReference type="HOGENOM" id="CLU_107155_5_1_10"/>
<feature type="transmembrane region" description="Helical" evidence="1">
    <location>
        <begin position="113"/>
        <end position="132"/>
    </location>
</feature>
<dbReference type="PATRIC" id="fig|1191523.3.peg.1918"/>
<accession>I6Z7A4</accession>
<dbReference type="OrthoDB" id="8080622at2"/>
<protein>
    <recommendedName>
        <fullName evidence="2">DUF2231 domain-containing protein</fullName>
    </recommendedName>
</protein>
<sequence length="149" mass="16830">METIHPIIIHFPIVFYIIYFVLDAAGVLTGKESMTKPALAFLFLAILFSLAAVLTGNMEAQKINEVSIQNSGLQKAINNHELFSSLFVWLCASLFFYRFYTIKKNKNLLYNKLIILFFSIIGFVLILTTAYYGGQLVYEFGVGTKFFGG</sequence>
<keyword evidence="1" id="KW-1133">Transmembrane helix</keyword>
<dbReference type="AlphaFoldDB" id="I6Z7A4"/>
<feature type="transmembrane region" description="Helical" evidence="1">
    <location>
        <begin position="6"/>
        <end position="26"/>
    </location>
</feature>
<keyword evidence="4" id="KW-1185">Reference proteome</keyword>